<dbReference type="FunFam" id="3.60.15.10:FF:000030">
    <property type="entry name" value="Metallo-beta-lactamase family protein"/>
    <property type="match status" value="1"/>
</dbReference>
<evidence type="ECO:0000313" key="6">
    <source>
        <dbReference type="Proteomes" id="UP000642938"/>
    </source>
</evidence>
<dbReference type="SUPFAM" id="SSF52821">
    <property type="entry name" value="Rhodanese/Cell cycle control phosphatase"/>
    <property type="match status" value="2"/>
</dbReference>
<feature type="domain" description="Rhodanese" evidence="2">
    <location>
        <begin position="270"/>
        <end position="361"/>
    </location>
</feature>
<dbReference type="GO" id="GO:0070813">
    <property type="term" value="P:hydrogen sulfide metabolic process"/>
    <property type="evidence" value="ECO:0007669"/>
    <property type="project" value="TreeGrafter"/>
</dbReference>
<dbReference type="PANTHER" id="PTHR43084:SF1">
    <property type="entry name" value="PERSULFIDE DIOXYGENASE ETHE1, MITOCHONDRIAL"/>
    <property type="match status" value="1"/>
</dbReference>
<dbReference type="PANTHER" id="PTHR43084">
    <property type="entry name" value="PERSULFIDE DIOXYGENASE ETHE1"/>
    <property type="match status" value="1"/>
</dbReference>
<gene>
    <name evidence="3" type="ORF">GCM10007422_11040</name>
    <name evidence="4" type="ORF">GGQ60_001523</name>
</gene>
<dbReference type="RefSeq" id="WP_183761708.1">
    <property type="nucleotide sequence ID" value="NZ_BMHZ01000001.1"/>
</dbReference>
<dbReference type="Proteomes" id="UP000642938">
    <property type="component" value="Unassembled WGS sequence"/>
</dbReference>
<keyword evidence="4" id="KW-0378">Hydrolase</keyword>
<dbReference type="InterPro" id="IPR036873">
    <property type="entry name" value="Rhodanese-like_dom_sf"/>
</dbReference>
<keyword evidence="6" id="KW-1185">Reference proteome</keyword>
<dbReference type="PROSITE" id="PS50206">
    <property type="entry name" value="RHODANESE_3"/>
    <property type="match status" value="2"/>
</dbReference>
<reference evidence="4 5" key="3">
    <citation type="submission" date="2020-08" db="EMBL/GenBank/DDBJ databases">
        <title>Genomic Encyclopedia of Type Strains, Phase IV (KMG-IV): sequencing the most valuable type-strain genomes for metagenomic binning, comparative biology and taxonomic classification.</title>
        <authorList>
            <person name="Goeker M."/>
        </authorList>
    </citation>
    <scope>NUCLEOTIDE SEQUENCE [LARGE SCALE GENOMIC DNA]</scope>
    <source>
        <strain evidence="4 5">DSM 100774</strain>
    </source>
</reference>
<proteinExistence type="predicted"/>
<reference evidence="3" key="4">
    <citation type="submission" date="2024-05" db="EMBL/GenBank/DDBJ databases">
        <authorList>
            <person name="Sun Q."/>
            <person name="Zhou Y."/>
        </authorList>
    </citation>
    <scope>NUCLEOTIDE SEQUENCE</scope>
    <source>
        <strain evidence="3">CGMCC 1.15287</strain>
    </source>
</reference>
<dbReference type="Gene3D" id="3.40.250.10">
    <property type="entry name" value="Rhodanese-like domain"/>
    <property type="match status" value="2"/>
</dbReference>
<organism evidence="4 5">
    <name type="scientific">Pedobacter zeae</name>
    <dbReference type="NCBI Taxonomy" id="1737356"/>
    <lineage>
        <taxon>Bacteria</taxon>
        <taxon>Pseudomonadati</taxon>
        <taxon>Bacteroidota</taxon>
        <taxon>Sphingobacteriia</taxon>
        <taxon>Sphingobacteriales</taxon>
        <taxon>Sphingobacteriaceae</taxon>
        <taxon>Pedobacter</taxon>
    </lineage>
</organism>
<dbReference type="InterPro" id="IPR051682">
    <property type="entry name" value="Mito_Persulfide_Diox"/>
</dbReference>
<dbReference type="InterPro" id="IPR001279">
    <property type="entry name" value="Metallo-B-lactamas"/>
</dbReference>
<evidence type="ECO:0000313" key="3">
    <source>
        <dbReference type="EMBL" id="GGG98645.1"/>
    </source>
</evidence>
<dbReference type="InterPro" id="IPR036866">
    <property type="entry name" value="RibonucZ/Hydroxyglut_hydro"/>
</dbReference>
<sequence>MKIEQFYEKCLSQASYYIEDNGIAVIVDPLRDIQQYLDLAEKNQARISYIFETHFHADFISGHLELARKTGAEIVFGPGANTEFDSYSAKDGEIFKIGSASIELLHTPGHTLESVCLLLRDSDQKELALFTGDTLFLGDVGRPDLAQSSDKQISSQDLAGKLYDSLREKILPIPGETIVYPGHGAGSACGKNMSKETSGTLAAQKTDNYALNTQLSREEFINLLCEGLDNPPAYFPENVKINASGYPNLDHLMDTGLRAMNPAAFLERSRRMGTLILDTRMPSAYAAGHISGAINIGLNGNFAPWAGELLQLSQREIIFLAEPGKEAEVVKRLARVGFHQVSGYLEGGIDEWINQGHEVCLIKEVDGDQLPAYVAEKNMGLIDVRKPSEYELGHVRDAVLLPLDQVYRSAERIDKEKVHLVYCAGGYRSMMFISILRSLGIFNLINVRGGFAAIPKDDAAAVSQ</sequence>
<dbReference type="EMBL" id="JACIEF010000002">
    <property type="protein sequence ID" value="MBB4107542.1"/>
    <property type="molecule type" value="Genomic_DNA"/>
</dbReference>
<dbReference type="SUPFAM" id="SSF56281">
    <property type="entry name" value="Metallo-hydrolase/oxidoreductase"/>
    <property type="match status" value="1"/>
</dbReference>
<evidence type="ECO:0000313" key="5">
    <source>
        <dbReference type="Proteomes" id="UP000532273"/>
    </source>
</evidence>
<dbReference type="GO" id="GO:0050313">
    <property type="term" value="F:sulfur dioxygenase activity"/>
    <property type="evidence" value="ECO:0007669"/>
    <property type="project" value="InterPro"/>
</dbReference>
<comment type="caution">
    <text evidence="4">The sequence shown here is derived from an EMBL/GenBank/DDBJ whole genome shotgun (WGS) entry which is preliminary data.</text>
</comment>
<dbReference type="Gene3D" id="3.60.15.10">
    <property type="entry name" value="Ribonuclease Z/Hydroxyacylglutathione hydrolase-like"/>
    <property type="match status" value="1"/>
</dbReference>
<dbReference type="GO" id="GO:0016740">
    <property type="term" value="F:transferase activity"/>
    <property type="evidence" value="ECO:0007669"/>
    <property type="project" value="UniProtKB-KW"/>
</dbReference>
<dbReference type="GO" id="GO:0016787">
    <property type="term" value="F:hydrolase activity"/>
    <property type="evidence" value="ECO:0007669"/>
    <property type="project" value="UniProtKB-KW"/>
</dbReference>
<dbReference type="GO" id="GO:0046872">
    <property type="term" value="F:metal ion binding"/>
    <property type="evidence" value="ECO:0007669"/>
    <property type="project" value="UniProtKB-KW"/>
</dbReference>
<dbReference type="CDD" id="cd00158">
    <property type="entry name" value="RHOD"/>
    <property type="match status" value="2"/>
</dbReference>
<evidence type="ECO:0000259" key="2">
    <source>
        <dbReference type="PROSITE" id="PS50206"/>
    </source>
</evidence>
<dbReference type="AlphaFoldDB" id="A0A7W6P503"/>
<evidence type="ECO:0000313" key="4">
    <source>
        <dbReference type="EMBL" id="MBB4107542.1"/>
    </source>
</evidence>
<dbReference type="Proteomes" id="UP000532273">
    <property type="component" value="Unassembled WGS sequence"/>
</dbReference>
<dbReference type="EMBL" id="BMHZ01000001">
    <property type="protein sequence ID" value="GGG98645.1"/>
    <property type="molecule type" value="Genomic_DNA"/>
</dbReference>
<dbReference type="SMART" id="SM00849">
    <property type="entry name" value="Lactamase_B"/>
    <property type="match status" value="1"/>
</dbReference>
<dbReference type="InterPro" id="IPR001763">
    <property type="entry name" value="Rhodanese-like_dom"/>
</dbReference>
<reference evidence="6" key="2">
    <citation type="journal article" date="2019" name="Int. J. Syst. Evol. Microbiol.">
        <title>The Global Catalogue of Microorganisms (GCM) 10K type strain sequencing project: providing services to taxonomists for standard genome sequencing and annotation.</title>
        <authorList>
            <consortium name="The Broad Institute Genomics Platform"/>
            <consortium name="The Broad Institute Genome Sequencing Center for Infectious Disease"/>
            <person name="Wu L."/>
            <person name="Ma J."/>
        </authorList>
    </citation>
    <scope>NUCLEOTIDE SEQUENCE [LARGE SCALE GENOMIC DNA]</scope>
    <source>
        <strain evidence="6">CGMCC 1.15287</strain>
    </source>
</reference>
<dbReference type="SMART" id="SM00450">
    <property type="entry name" value="RHOD"/>
    <property type="match status" value="2"/>
</dbReference>
<dbReference type="GO" id="GO:0006749">
    <property type="term" value="P:glutathione metabolic process"/>
    <property type="evidence" value="ECO:0007669"/>
    <property type="project" value="InterPro"/>
</dbReference>
<dbReference type="Pfam" id="PF00581">
    <property type="entry name" value="Rhodanese"/>
    <property type="match status" value="2"/>
</dbReference>
<keyword evidence="1" id="KW-0479">Metal-binding</keyword>
<reference evidence="3" key="1">
    <citation type="journal article" date="2014" name="Int. J. Syst. Evol. Microbiol.">
        <title>Complete genome of a new Firmicutes species belonging to the dominant human colonic microbiota ('Ruminococcus bicirculans') reveals two chromosomes and a selective capacity to utilize plant glucans.</title>
        <authorList>
            <consortium name="NISC Comparative Sequencing Program"/>
            <person name="Wegmann U."/>
            <person name="Louis P."/>
            <person name="Goesmann A."/>
            <person name="Henrissat B."/>
            <person name="Duncan S.H."/>
            <person name="Flint H.J."/>
        </authorList>
    </citation>
    <scope>NUCLEOTIDE SEQUENCE</scope>
    <source>
        <strain evidence="3">CGMCC 1.15287</strain>
    </source>
</reference>
<protein>
    <submittedName>
        <fullName evidence="4">Glyoxylase-like metal-dependent hydrolase (Beta-lactamase superfamily II)/rhodanese-related sulfurtransferase</fullName>
    </submittedName>
    <submittedName>
        <fullName evidence="3">MBL fold metallo-hydrolase</fullName>
    </submittedName>
</protein>
<accession>A0A7W6P503</accession>
<evidence type="ECO:0000256" key="1">
    <source>
        <dbReference type="ARBA" id="ARBA00022723"/>
    </source>
</evidence>
<dbReference type="InterPro" id="IPR044528">
    <property type="entry name" value="POD-like_MBL-fold"/>
</dbReference>
<name>A0A7W6P503_9SPHI</name>
<feature type="domain" description="Rhodanese" evidence="2">
    <location>
        <begin position="381"/>
        <end position="463"/>
    </location>
</feature>
<keyword evidence="4" id="KW-0808">Transferase</keyword>
<dbReference type="CDD" id="cd07724">
    <property type="entry name" value="POD-like_MBL-fold"/>
    <property type="match status" value="1"/>
</dbReference>
<dbReference type="Pfam" id="PF00753">
    <property type="entry name" value="Lactamase_B"/>
    <property type="match status" value="1"/>
</dbReference>